<protein>
    <submittedName>
        <fullName evidence="2">Class I SAM-dependent methyltransferase</fullName>
        <ecNumber evidence="2">2.1.-.-</ecNumber>
    </submittedName>
</protein>
<proteinExistence type="predicted"/>
<dbReference type="EC" id="2.1.-.-" evidence="2"/>
<organism evidence="2 3">
    <name type="scientific">Actomonas aquatica</name>
    <dbReference type="NCBI Taxonomy" id="2866162"/>
    <lineage>
        <taxon>Bacteria</taxon>
        <taxon>Pseudomonadati</taxon>
        <taxon>Verrucomicrobiota</taxon>
        <taxon>Opitutia</taxon>
        <taxon>Opitutales</taxon>
        <taxon>Opitutaceae</taxon>
        <taxon>Actomonas</taxon>
    </lineage>
</organism>
<reference evidence="2 3" key="1">
    <citation type="submission" date="2021-08" db="EMBL/GenBank/DDBJ databases">
        <authorList>
            <person name="Zhang D."/>
            <person name="Zhang A."/>
            <person name="Wang L."/>
        </authorList>
    </citation>
    <scope>NUCLEOTIDE SEQUENCE [LARGE SCALE GENOMIC DNA]</scope>
    <source>
        <strain evidence="2 3">WL0086</strain>
    </source>
</reference>
<dbReference type="GO" id="GO:0032259">
    <property type="term" value="P:methylation"/>
    <property type="evidence" value="ECO:0007669"/>
    <property type="project" value="UniProtKB-KW"/>
</dbReference>
<name>A0ABZ1CAU3_9BACT</name>
<dbReference type="SUPFAM" id="SSF53335">
    <property type="entry name" value="S-adenosyl-L-methionine-dependent methyltransferases"/>
    <property type="match status" value="1"/>
</dbReference>
<dbReference type="RefSeq" id="WP_221032953.1">
    <property type="nucleotide sequence ID" value="NZ_CP139781.1"/>
</dbReference>
<dbReference type="GO" id="GO:0008168">
    <property type="term" value="F:methyltransferase activity"/>
    <property type="evidence" value="ECO:0007669"/>
    <property type="project" value="UniProtKB-KW"/>
</dbReference>
<dbReference type="PANTHER" id="PTHR42912">
    <property type="entry name" value="METHYLTRANSFERASE"/>
    <property type="match status" value="1"/>
</dbReference>
<dbReference type="Proteomes" id="UP000738431">
    <property type="component" value="Chromosome"/>
</dbReference>
<feature type="domain" description="Methyltransferase type 11" evidence="1">
    <location>
        <begin position="58"/>
        <end position="155"/>
    </location>
</feature>
<keyword evidence="2" id="KW-0808">Transferase</keyword>
<evidence type="ECO:0000313" key="2">
    <source>
        <dbReference type="EMBL" id="WRQ88517.1"/>
    </source>
</evidence>
<dbReference type="CDD" id="cd02440">
    <property type="entry name" value="AdoMet_MTases"/>
    <property type="match status" value="1"/>
</dbReference>
<dbReference type="EMBL" id="CP139781">
    <property type="protein sequence ID" value="WRQ88517.1"/>
    <property type="molecule type" value="Genomic_DNA"/>
</dbReference>
<keyword evidence="3" id="KW-1185">Reference proteome</keyword>
<sequence length="225" mass="25329">MPSRADYKNTWNELAQTPEEAFLYVGGTRDEAELDATAIHTLNVLRATVGIRDEDDFVEIGCGVGRVGKSLGPIVKSWTGCDASGAMVDLANKRLAAMDNANAIEVSGHDLQPLADASYDVVYSTVVFMHLDDWDRYRYVQEAFRILRPGGRFWCDNISIMTENGWKYFEEHCKAFSPLERPTHIAKCSTPQELTTYLQRAGFTDVQTRERDLWVDAWGVKPLAE</sequence>
<reference evidence="2 3" key="2">
    <citation type="submission" date="2023-12" db="EMBL/GenBank/DDBJ databases">
        <title>Description of an unclassified Opitutus bacterium of Verrucomicrobiota.</title>
        <authorList>
            <person name="Zhang D.-F."/>
        </authorList>
    </citation>
    <scope>NUCLEOTIDE SEQUENCE [LARGE SCALE GENOMIC DNA]</scope>
    <source>
        <strain evidence="2 3">WL0086</strain>
    </source>
</reference>
<evidence type="ECO:0000259" key="1">
    <source>
        <dbReference type="Pfam" id="PF08241"/>
    </source>
</evidence>
<evidence type="ECO:0000313" key="3">
    <source>
        <dbReference type="Proteomes" id="UP000738431"/>
    </source>
</evidence>
<keyword evidence="2" id="KW-0489">Methyltransferase</keyword>
<dbReference type="Pfam" id="PF08241">
    <property type="entry name" value="Methyltransf_11"/>
    <property type="match status" value="1"/>
</dbReference>
<dbReference type="InterPro" id="IPR050508">
    <property type="entry name" value="Methyltransf_Superfamily"/>
</dbReference>
<gene>
    <name evidence="2" type="ORF">K1X11_003820</name>
</gene>
<accession>A0ABZ1CAU3</accession>
<dbReference type="Gene3D" id="3.40.50.150">
    <property type="entry name" value="Vaccinia Virus protein VP39"/>
    <property type="match status" value="1"/>
</dbReference>
<dbReference type="InterPro" id="IPR029063">
    <property type="entry name" value="SAM-dependent_MTases_sf"/>
</dbReference>
<dbReference type="InterPro" id="IPR013216">
    <property type="entry name" value="Methyltransf_11"/>
</dbReference>